<reference evidence="1 2" key="1">
    <citation type="submission" date="2019-01" db="EMBL/GenBank/DDBJ databases">
        <title>Sinorhodobacter populi sp. nov. isolated from the symptomatic bark tissue of Populus euramericana canker.</title>
        <authorList>
            <person name="Xu G."/>
        </authorList>
    </citation>
    <scope>NUCLEOTIDE SEQUENCE [LARGE SCALE GENOMIC DNA]</scope>
    <source>
        <strain evidence="1 2">07D10-4-3</strain>
    </source>
</reference>
<dbReference type="EMBL" id="SAUY01000011">
    <property type="protein sequence ID" value="RWR31515.1"/>
    <property type="molecule type" value="Genomic_DNA"/>
</dbReference>
<gene>
    <name evidence="1" type="ORF">D2T29_10815</name>
</gene>
<name>A0A443KFH8_9RHOB</name>
<evidence type="ECO:0000313" key="2">
    <source>
        <dbReference type="Proteomes" id="UP000284451"/>
    </source>
</evidence>
<reference evidence="1 2" key="2">
    <citation type="submission" date="2019-01" db="EMBL/GenBank/DDBJ databases">
        <authorList>
            <person name="Li Y."/>
        </authorList>
    </citation>
    <scope>NUCLEOTIDE SEQUENCE [LARGE SCALE GENOMIC DNA]</scope>
    <source>
        <strain evidence="1 2">07D10-4-3</strain>
    </source>
</reference>
<sequence length="327" mass="36385">MLDPKAQTRKTIVKEIFVIHRKPDDGLFPAWMFKDGTPQDVWDVLLTVQSGLLPRRSEITTFLSEDEANAYVNKHPVGSEIDTSLRAAIKFTDAMREKVYALMDAGRLGQPHNAGDMESPLAFDVLKEAGLIQGYNDGPDIKVLTSIGKHRLGVLKNKYGDNWTVAAVFEYCIFNLPESSPAYVAAAYQYHYYITEDDFAAGYWWRDLECLVFGVESTAIIARDMRTKASKAAGEKSSIARCERRIALLSAMESVAERNPDVLPLGAKAIAGLGLARCVEESPSLWTQGQGQVDEYLGEIRRGEAGEDLKARFFAMFPLKPPKRLKA</sequence>
<accession>A0A443KFH8</accession>
<proteinExistence type="predicted"/>
<dbReference type="RefSeq" id="WP_128232397.1">
    <property type="nucleotide sequence ID" value="NZ_SAUY01000011.1"/>
</dbReference>
<dbReference type="Proteomes" id="UP000284451">
    <property type="component" value="Unassembled WGS sequence"/>
</dbReference>
<dbReference type="AlphaFoldDB" id="A0A443KFH8"/>
<evidence type="ECO:0000313" key="1">
    <source>
        <dbReference type="EMBL" id="RWR31515.1"/>
    </source>
</evidence>
<organism evidence="1 2">
    <name type="scientific">Paenirhodobacter populi</name>
    <dbReference type="NCBI Taxonomy" id="2306993"/>
    <lineage>
        <taxon>Bacteria</taxon>
        <taxon>Pseudomonadati</taxon>
        <taxon>Pseudomonadota</taxon>
        <taxon>Alphaproteobacteria</taxon>
        <taxon>Rhodobacterales</taxon>
        <taxon>Rhodobacter group</taxon>
        <taxon>Paenirhodobacter</taxon>
    </lineage>
</organism>
<protein>
    <submittedName>
        <fullName evidence="1">Uncharacterized protein</fullName>
    </submittedName>
</protein>
<comment type="caution">
    <text evidence="1">The sequence shown here is derived from an EMBL/GenBank/DDBJ whole genome shotgun (WGS) entry which is preliminary data.</text>
</comment>